<feature type="domain" description="SLH" evidence="7">
    <location>
        <begin position="269"/>
        <end position="326"/>
    </location>
</feature>
<dbReference type="GO" id="GO:0020037">
    <property type="term" value="F:heme binding"/>
    <property type="evidence" value="ECO:0007669"/>
    <property type="project" value="InterPro"/>
</dbReference>
<dbReference type="SUPFAM" id="SSF46626">
    <property type="entry name" value="Cytochrome c"/>
    <property type="match status" value="1"/>
</dbReference>
<gene>
    <name evidence="8" type="ORF">E1757_15895</name>
</gene>
<dbReference type="InterPro" id="IPR051465">
    <property type="entry name" value="Cell_Envelope_Struct_Comp"/>
</dbReference>
<dbReference type="Proteomes" id="UP000295636">
    <property type="component" value="Unassembled WGS sequence"/>
</dbReference>
<accession>A0A4R5KLW1</accession>
<evidence type="ECO:0000256" key="3">
    <source>
        <dbReference type="ARBA" id="ARBA00023004"/>
    </source>
</evidence>
<proteinExistence type="predicted"/>
<dbReference type="EMBL" id="SMRT01000007">
    <property type="protein sequence ID" value="TDF96579.1"/>
    <property type="molecule type" value="Genomic_DNA"/>
</dbReference>
<dbReference type="Pfam" id="PF13442">
    <property type="entry name" value="Cytochrome_CBB3"/>
    <property type="match status" value="1"/>
</dbReference>
<feature type="transmembrane region" description="Helical" evidence="5">
    <location>
        <begin position="24"/>
        <end position="42"/>
    </location>
</feature>
<evidence type="ECO:0000259" key="6">
    <source>
        <dbReference type="PROSITE" id="PS51007"/>
    </source>
</evidence>
<dbReference type="AlphaFoldDB" id="A0A4R5KLW1"/>
<keyword evidence="5" id="KW-0812">Transmembrane</keyword>
<evidence type="ECO:0000313" key="9">
    <source>
        <dbReference type="Proteomes" id="UP000295636"/>
    </source>
</evidence>
<feature type="domain" description="SLH" evidence="7">
    <location>
        <begin position="144"/>
        <end position="212"/>
    </location>
</feature>
<keyword evidence="5" id="KW-0472">Membrane</keyword>
<keyword evidence="1 4" id="KW-0349">Heme</keyword>
<feature type="domain" description="SLH" evidence="7">
    <location>
        <begin position="213"/>
        <end position="268"/>
    </location>
</feature>
<evidence type="ECO:0000256" key="4">
    <source>
        <dbReference type="PROSITE-ProRule" id="PRU00433"/>
    </source>
</evidence>
<dbReference type="InterPro" id="IPR009056">
    <property type="entry name" value="Cyt_c-like_dom"/>
</dbReference>
<keyword evidence="5" id="KW-1133">Transmembrane helix</keyword>
<dbReference type="InterPro" id="IPR036909">
    <property type="entry name" value="Cyt_c-like_dom_sf"/>
</dbReference>
<dbReference type="Pfam" id="PF00395">
    <property type="entry name" value="SLH"/>
    <property type="match status" value="3"/>
</dbReference>
<keyword evidence="2 4" id="KW-0479">Metal-binding</keyword>
<dbReference type="PROSITE" id="PS51272">
    <property type="entry name" value="SLH"/>
    <property type="match status" value="3"/>
</dbReference>
<reference evidence="8 9" key="1">
    <citation type="submission" date="2019-03" db="EMBL/GenBank/DDBJ databases">
        <title>This is whole genome sequence of Paenibacillus sp MS74 strain.</title>
        <authorList>
            <person name="Trinh H.N."/>
        </authorList>
    </citation>
    <scope>NUCLEOTIDE SEQUENCE [LARGE SCALE GENOMIC DNA]</scope>
    <source>
        <strain evidence="8 9">MS74</strain>
    </source>
</reference>
<dbReference type="GO" id="GO:0046872">
    <property type="term" value="F:metal ion binding"/>
    <property type="evidence" value="ECO:0007669"/>
    <property type="project" value="UniProtKB-KW"/>
</dbReference>
<evidence type="ECO:0000259" key="7">
    <source>
        <dbReference type="PROSITE" id="PS51272"/>
    </source>
</evidence>
<keyword evidence="9" id="KW-1185">Reference proteome</keyword>
<dbReference type="GO" id="GO:0009055">
    <property type="term" value="F:electron transfer activity"/>
    <property type="evidence" value="ECO:0007669"/>
    <property type="project" value="InterPro"/>
</dbReference>
<dbReference type="OrthoDB" id="174569at2"/>
<dbReference type="InterPro" id="IPR001119">
    <property type="entry name" value="SLH_dom"/>
</dbReference>
<evidence type="ECO:0000256" key="2">
    <source>
        <dbReference type="ARBA" id="ARBA00022723"/>
    </source>
</evidence>
<dbReference type="PROSITE" id="PS51007">
    <property type="entry name" value="CYTC"/>
    <property type="match status" value="1"/>
</dbReference>
<protein>
    <submittedName>
        <fullName evidence="8">C-type cytochrome</fullName>
    </submittedName>
</protein>
<evidence type="ECO:0000256" key="1">
    <source>
        <dbReference type="ARBA" id="ARBA00022617"/>
    </source>
</evidence>
<name>A0A4R5KLW1_9BACL</name>
<organism evidence="8 9">
    <name type="scientific">Paenibacillus piri</name>
    <dbReference type="NCBI Taxonomy" id="2547395"/>
    <lineage>
        <taxon>Bacteria</taxon>
        <taxon>Bacillati</taxon>
        <taxon>Bacillota</taxon>
        <taxon>Bacilli</taxon>
        <taxon>Bacillales</taxon>
        <taxon>Paenibacillaceae</taxon>
        <taxon>Paenibacillus</taxon>
    </lineage>
</organism>
<comment type="caution">
    <text evidence="8">The sequence shown here is derived from an EMBL/GenBank/DDBJ whole genome shotgun (WGS) entry which is preliminary data.</text>
</comment>
<dbReference type="Gene3D" id="1.10.760.10">
    <property type="entry name" value="Cytochrome c-like domain"/>
    <property type="match status" value="1"/>
</dbReference>
<evidence type="ECO:0000313" key="8">
    <source>
        <dbReference type="EMBL" id="TDF96579.1"/>
    </source>
</evidence>
<evidence type="ECO:0000256" key="5">
    <source>
        <dbReference type="SAM" id="Phobius"/>
    </source>
</evidence>
<keyword evidence="3 4" id="KW-0408">Iron</keyword>
<dbReference type="PANTHER" id="PTHR43308">
    <property type="entry name" value="OUTER MEMBRANE PROTEIN ALPHA-RELATED"/>
    <property type="match status" value="1"/>
</dbReference>
<sequence length="326" mass="35940">MEKRLDVCEEVPDCMKRKRTKHHLSILLLGAAVFSCGGLLLVDEPESSAAAAPEAPSAPSAAATTKDPDKGKAVYEKNCLACHAADGRGAGSYPSLVSERMKKNLGTYDKAYEYISRNMPQNAPGSLREDEYKAVADYVLSLNGTASGFSDIDRHWARKEIAELMNQKYIDGFTDLQTGRTEFKPDQSITRAEFIRYFVKAKKLFLSNTAASEFTDVSGSQEDKVYIITAVEYGLINGYPDQTFRPANHISRAEIAAIIARSEMLKPDGESIFSDVPPGFWAGDAIRALQQAHLFDGYEDGTFRPDQYMTRAEAAAVIYRLVHPVA</sequence>
<feature type="domain" description="Cytochrome c" evidence="6">
    <location>
        <begin position="66"/>
        <end position="143"/>
    </location>
</feature>